<reference evidence="3 4" key="1">
    <citation type="submission" date="2023-08" db="EMBL/GenBank/DDBJ databases">
        <title>Helicovermis profunda gen. nov., sp. nov., a novel mesophilic, fermentative bacterium within the Bacillota from a deep-sea hydrothermal vent chimney.</title>
        <authorList>
            <person name="Miyazaki U."/>
            <person name="Mizutani D."/>
            <person name="Hashimoto Y."/>
            <person name="Tame A."/>
            <person name="Sawayama S."/>
            <person name="Miyazaki J."/>
            <person name="Takai K."/>
            <person name="Nakagawa S."/>
        </authorList>
    </citation>
    <scope>NUCLEOTIDE SEQUENCE [LARGE SCALE GENOMIC DNA]</scope>
    <source>
        <strain evidence="3 4">S502</strain>
    </source>
</reference>
<evidence type="ECO:0000313" key="3">
    <source>
        <dbReference type="EMBL" id="BEP28392.1"/>
    </source>
</evidence>
<dbReference type="SMART" id="SM00422">
    <property type="entry name" value="HTH_MERR"/>
    <property type="match status" value="1"/>
</dbReference>
<dbReference type="PANTHER" id="PTHR30204:SF90">
    <property type="entry name" value="HTH-TYPE TRANSCRIPTIONAL ACTIVATOR MTA"/>
    <property type="match status" value="1"/>
</dbReference>
<dbReference type="PROSITE" id="PS50937">
    <property type="entry name" value="HTH_MERR_2"/>
    <property type="match status" value="1"/>
</dbReference>
<sequence length="171" mass="20213">MYTVGKLSKEFKISRSTLLYYDKIGLLKLSERSESNYRLYSHSDVERLRIIMHHKKAGIPLDDISKLFDLEVNDVTIILNNRLNKIQEDIKLLKMQESMILSVLIDQIKSDNSALYDRNSWTSLLLKLGYSHDEMLEWHRNFDLESKDDHRKFLIALGLNEEEIKKLIKML</sequence>
<proteinExistence type="predicted"/>
<dbReference type="RefSeq" id="WP_338536713.1">
    <property type="nucleotide sequence ID" value="NZ_AP028654.1"/>
</dbReference>
<evidence type="ECO:0000259" key="2">
    <source>
        <dbReference type="PROSITE" id="PS50937"/>
    </source>
</evidence>
<gene>
    <name evidence="3" type="ORF">HLPR_07230</name>
</gene>
<dbReference type="SUPFAM" id="SSF46955">
    <property type="entry name" value="Putative DNA-binding domain"/>
    <property type="match status" value="1"/>
</dbReference>
<feature type="domain" description="HTH merR-type" evidence="2">
    <location>
        <begin position="1"/>
        <end position="70"/>
    </location>
</feature>
<organism evidence="3 4">
    <name type="scientific">Helicovermis profundi</name>
    <dbReference type="NCBI Taxonomy" id="3065157"/>
    <lineage>
        <taxon>Bacteria</taxon>
        <taxon>Bacillati</taxon>
        <taxon>Bacillota</taxon>
        <taxon>Clostridia</taxon>
        <taxon>Helicovermis</taxon>
    </lineage>
</organism>
<dbReference type="Proteomes" id="UP001321786">
    <property type="component" value="Chromosome"/>
</dbReference>
<dbReference type="GO" id="GO:0003700">
    <property type="term" value="F:DNA-binding transcription factor activity"/>
    <property type="evidence" value="ECO:0007669"/>
    <property type="project" value="InterPro"/>
</dbReference>
<dbReference type="GO" id="GO:0003677">
    <property type="term" value="F:DNA binding"/>
    <property type="evidence" value="ECO:0007669"/>
    <property type="project" value="UniProtKB-KW"/>
</dbReference>
<dbReference type="AlphaFoldDB" id="A0AAU9E9E2"/>
<dbReference type="PANTHER" id="PTHR30204">
    <property type="entry name" value="REDOX-CYCLING DRUG-SENSING TRANSCRIPTIONAL ACTIVATOR SOXR"/>
    <property type="match status" value="1"/>
</dbReference>
<keyword evidence="1" id="KW-0238">DNA-binding</keyword>
<dbReference type="EMBL" id="AP028654">
    <property type="protein sequence ID" value="BEP28392.1"/>
    <property type="molecule type" value="Genomic_DNA"/>
</dbReference>
<evidence type="ECO:0000256" key="1">
    <source>
        <dbReference type="ARBA" id="ARBA00023125"/>
    </source>
</evidence>
<keyword evidence="4" id="KW-1185">Reference proteome</keyword>
<protein>
    <submittedName>
        <fullName evidence="3">MerR family transcriptional regulator</fullName>
    </submittedName>
</protein>
<dbReference type="InterPro" id="IPR000551">
    <property type="entry name" value="MerR-type_HTH_dom"/>
</dbReference>
<dbReference type="Gene3D" id="1.10.1660.10">
    <property type="match status" value="1"/>
</dbReference>
<evidence type="ECO:0000313" key="4">
    <source>
        <dbReference type="Proteomes" id="UP001321786"/>
    </source>
</evidence>
<accession>A0AAU9E9E2</accession>
<dbReference type="InterPro" id="IPR009061">
    <property type="entry name" value="DNA-bd_dom_put_sf"/>
</dbReference>
<dbReference type="InterPro" id="IPR047057">
    <property type="entry name" value="MerR_fam"/>
</dbReference>
<name>A0AAU9E9E2_9FIRM</name>
<dbReference type="PRINTS" id="PR00040">
    <property type="entry name" value="HTHMERR"/>
</dbReference>
<dbReference type="Pfam" id="PF13411">
    <property type="entry name" value="MerR_1"/>
    <property type="match status" value="1"/>
</dbReference>
<dbReference type="KEGG" id="hprf:HLPR_07230"/>